<proteinExistence type="predicted"/>
<evidence type="ECO:0000313" key="3">
    <source>
        <dbReference type="Proteomes" id="UP000671828"/>
    </source>
</evidence>
<evidence type="ECO:0000313" key="2">
    <source>
        <dbReference type="EMBL" id="QTR02861.1"/>
    </source>
</evidence>
<protein>
    <submittedName>
        <fullName evidence="2">Uncharacterized protein</fullName>
    </submittedName>
</protein>
<evidence type="ECO:0000256" key="1">
    <source>
        <dbReference type="SAM" id="MobiDB-lite"/>
    </source>
</evidence>
<dbReference type="AlphaFoldDB" id="A0A8T8HWV1"/>
<dbReference type="EMBL" id="CP072788">
    <property type="protein sequence ID" value="QTR02861.1"/>
    <property type="molecule type" value="Genomic_DNA"/>
</dbReference>
<sequence length="61" mass="6412">MAAYGEGADRTAHLDHPAADRGTGHPVTGISVRDIADIVIEIVFGHKWCPPCLSQVSPTAC</sequence>
<feature type="compositionally biased region" description="Basic and acidic residues" evidence="1">
    <location>
        <begin position="7"/>
        <end position="23"/>
    </location>
</feature>
<feature type="region of interest" description="Disordered" evidence="1">
    <location>
        <begin position="1"/>
        <end position="28"/>
    </location>
</feature>
<gene>
    <name evidence="2" type="ORF">J7S33_28220</name>
</gene>
<accession>A0A8T8HWV1</accession>
<name>A0A8T8HWV1_9PSEU</name>
<organism evidence="2 3">
    <name type="scientific">Saccharothrix algeriensis</name>
    <dbReference type="NCBI Taxonomy" id="173560"/>
    <lineage>
        <taxon>Bacteria</taxon>
        <taxon>Bacillati</taxon>
        <taxon>Actinomycetota</taxon>
        <taxon>Actinomycetes</taxon>
        <taxon>Pseudonocardiales</taxon>
        <taxon>Pseudonocardiaceae</taxon>
        <taxon>Saccharothrix</taxon>
    </lineage>
</organism>
<feature type="non-terminal residue" evidence="2">
    <location>
        <position position="61"/>
    </location>
</feature>
<reference evidence="2" key="1">
    <citation type="submission" date="2021-04" db="EMBL/GenBank/DDBJ databases">
        <title>Saccharothrix algeriensis WGS.</title>
        <authorList>
            <person name="Stuskova K."/>
            <person name="Hakalova E."/>
            <person name="Tebbal A.B."/>
            <person name="Eichmeier A."/>
        </authorList>
    </citation>
    <scope>NUCLEOTIDE SEQUENCE</scope>
    <source>
        <strain evidence="2">NRRL B-24137</strain>
    </source>
</reference>
<dbReference type="Proteomes" id="UP000671828">
    <property type="component" value="Chromosome"/>
</dbReference>